<feature type="transmembrane region" description="Helical" evidence="2">
    <location>
        <begin position="217"/>
        <end position="239"/>
    </location>
</feature>
<protein>
    <recommendedName>
        <fullName evidence="5">Secreted protein</fullName>
    </recommendedName>
</protein>
<evidence type="ECO:0000256" key="1">
    <source>
        <dbReference type="SAM" id="MobiDB-lite"/>
    </source>
</evidence>
<feature type="region of interest" description="Disordered" evidence="1">
    <location>
        <begin position="168"/>
        <end position="217"/>
    </location>
</feature>
<dbReference type="OrthoDB" id="3530682at2"/>
<name>A0A1E7KF42_9ACTN</name>
<evidence type="ECO:0008006" key="5">
    <source>
        <dbReference type="Google" id="ProtNLM"/>
    </source>
</evidence>
<dbReference type="PATRIC" id="fig|1075402.3.peg.2137"/>
<reference evidence="3 4" key="1">
    <citation type="journal article" date="2016" name="Front. Microbiol.">
        <title>Comparative Genomics Analysis of Streptomyces Species Reveals Their Adaptation to the Marine Environment and Their Diversity at the Genomic Level.</title>
        <authorList>
            <person name="Tian X."/>
            <person name="Zhang Z."/>
            <person name="Yang T."/>
            <person name="Chen M."/>
            <person name="Li J."/>
            <person name="Chen F."/>
            <person name="Yang J."/>
            <person name="Li W."/>
            <person name="Zhang B."/>
            <person name="Zhang Z."/>
            <person name="Wu J."/>
            <person name="Zhang C."/>
            <person name="Long L."/>
            <person name="Xiao J."/>
        </authorList>
    </citation>
    <scope>NUCLEOTIDE SEQUENCE [LARGE SCALE GENOMIC DNA]</scope>
    <source>
        <strain evidence="3 4">SCSIO 02100</strain>
    </source>
</reference>
<evidence type="ECO:0000313" key="4">
    <source>
        <dbReference type="Proteomes" id="UP000176101"/>
    </source>
</evidence>
<dbReference type="AlphaFoldDB" id="A0A1E7KF42"/>
<comment type="caution">
    <text evidence="3">The sequence shown here is derived from an EMBL/GenBank/DDBJ whole genome shotgun (WGS) entry which is preliminary data.</text>
</comment>
<keyword evidence="2" id="KW-1133">Transmembrane helix</keyword>
<dbReference type="EMBL" id="LJGU01000128">
    <property type="protein sequence ID" value="OEV02540.1"/>
    <property type="molecule type" value="Genomic_DNA"/>
</dbReference>
<keyword evidence="2" id="KW-0812">Transmembrane</keyword>
<feature type="compositionally biased region" description="Basic and acidic residues" evidence="1">
    <location>
        <begin position="117"/>
        <end position="134"/>
    </location>
</feature>
<dbReference type="NCBIfam" id="NF040672">
    <property type="entry name" value="SCO2322_fam"/>
    <property type="match status" value="1"/>
</dbReference>
<gene>
    <name evidence="3" type="ORF">AN216_16020</name>
</gene>
<dbReference type="STRING" id="1075402.AN216_16020"/>
<keyword evidence="2" id="KW-0472">Membrane</keyword>
<feature type="region of interest" description="Disordered" evidence="1">
    <location>
        <begin position="115"/>
        <end position="134"/>
    </location>
</feature>
<evidence type="ECO:0000256" key="2">
    <source>
        <dbReference type="SAM" id="Phobius"/>
    </source>
</evidence>
<proteinExistence type="predicted"/>
<accession>A0A1E7KF42</accession>
<organism evidence="3 4">
    <name type="scientific">Streptomyces oceani</name>
    <dbReference type="NCBI Taxonomy" id="1075402"/>
    <lineage>
        <taxon>Bacteria</taxon>
        <taxon>Bacillati</taxon>
        <taxon>Actinomycetota</taxon>
        <taxon>Actinomycetes</taxon>
        <taxon>Kitasatosporales</taxon>
        <taxon>Streptomycetaceae</taxon>
        <taxon>Streptomyces</taxon>
    </lineage>
</organism>
<dbReference type="InterPro" id="IPR047703">
    <property type="entry name" value="SCO2322-like"/>
</dbReference>
<dbReference type="Proteomes" id="UP000176101">
    <property type="component" value="Unassembled WGS sequence"/>
</dbReference>
<keyword evidence="4" id="KW-1185">Reference proteome</keyword>
<evidence type="ECO:0000313" key="3">
    <source>
        <dbReference type="EMBL" id="OEV02540.1"/>
    </source>
</evidence>
<sequence>MRAAGGRRAATVVALVGALLGGLLTLGAAPAQAGEYRYWAFWERDGDSWSYARQGPAMVQPEDGSVLGFRFTVGADAGEAGKPRGDADFAEICADEPEESGSARVALVIDFGTAKDAASDGKPPEPRRVCARVDDGGTASDALAASTDSLRYSSAGLLCSIERYPRSGCGEQVSGEGTDGATGDGDSETAGSAEGFGSADGDRGGSDTASSEQDDGLPAGVGLGLGVGAVLVLGAAAYWQARRRRA</sequence>